<keyword evidence="2" id="KW-1133">Transmembrane helix</keyword>
<evidence type="ECO:0000256" key="2">
    <source>
        <dbReference type="SAM" id="Phobius"/>
    </source>
</evidence>
<dbReference type="PANTHER" id="PTHR33619">
    <property type="entry name" value="POLYSACCHARIDE EXPORT PROTEIN GFCE-RELATED"/>
    <property type="match status" value="1"/>
</dbReference>
<reference evidence="5 6" key="1">
    <citation type="submission" date="2018-10" db="EMBL/GenBank/DDBJ databases">
        <title>Genomic Encyclopedia of Archaeal and Bacterial Type Strains, Phase II (KMG-II): from individual species to whole genera.</title>
        <authorList>
            <person name="Goeker M."/>
        </authorList>
    </citation>
    <scope>NUCLEOTIDE SEQUENCE [LARGE SCALE GENOMIC DNA]</scope>
    <source>
        <strain evidence="5 6">NSB1</strain>
    </source>
</reference>
<evidence type="ECO:0000259" key="4">
    <source>
        <dbReference type="Pfam" id="PF10531"/>
    </source>
</evidence>
<dbReference type="InterPro" id="IPR003715">
    <property type="entry name" value="Poly_export_N"/>
</dbReference>
<dbReference type="InterPro" id="IPR019554">
    <property type="entry name" value="Soluble_ligand-bd"/>
</dbReference>
<gene>
    <name evidence="5" type="ORF">BC742_0114</name>
</gene>
<evidence type="ECO:0000259" key="3">
    <source>
        <dbReference type="Pfam" id="PF02563"/>
    </source>
</evidence>
<keyword evidence="6" id="KW-1185">Reference proteome</keyword>
<sequence length="279" mass="30756">MVLYLSYIYIGIGMRKVALFAVLAIFLMSCSETKRVTYLQKVESLPVEVLQQKSLLADPRIVPGDLLSISVGSDSPESVSIFNKLSSSSGTTENAMTSSSVSDNSTYLVDNKGIIDFPIIGKLNVGGMTRTEAEEFIKSKIYPQYVKKEPTVTIRVENFKIAVLGEVKAPSIYNVPNERVSVLEAVAMAGDLQLTGRRDNVLLIRFKGDGSKEVARINLNDPNLLFSPYFYLQQNDILYVEPNKSKARTAYTVPPMLTLSLSILSTLLGITNIIVTLTR</sequence>
<keyword evidence="1" id="KW-0732">Signal</keyword>
<dbReference type="Pfam" id="PF02563">
    <property type="entry name" value="Poly_export"/>
    <property type="match status" value="1"/>
</dbReference>
<evidence type="ECO:0000313" key="6">
    <source>
        <dbReference type="Proteomes" id="UP000269493"/>
    </source>
</evidence>
<dbReference type="AlphaFoldDB" id="A0A495WK44"/>
<keyword evidence="2" id="KW-0472">Membrane</keyword>
<dbReference type="EMBL" id="RBXN01000001">
    <property type="protein sequence ID" value="RKT61075.1"/>
    <property type="molecule type" value="Genomic_DNA"/>
</dbReference>
<dbReference type="PANTHER" id="PTHR33619:SF3">
    <property type="entry name" value="POLYSACCHARIDE EXPORT PROTEIN GFCE-RELATED"/>
    <property type="match status" value="1"/>
</dbReference>
<dbReference type="Gene3D" id="3.10.560.10">
    <property type="entry name" value="Outer membrane lipoprotein wza domain like"/>
    <property type="match status" value="1"/>
</dbReference>
<dbReference type="Proteomes" id="UP000269493">
    <property type="component" value="Unassembled WGS sequence"/>
</dbReference>
<accession>A0A495WK44</accession>
<organism evidence="5 6">
    <name type="scientific">Coprobacter fastidiosus NSB1 = JCM 33896</name>
    <dbReference type="NCBI Taxonomy" id="1349822"/>
    <lineage>
        <taxon>Bacteria</taxon>
        <taxon>Pseudomonadati</taxon>
        <taxon>Bacteroidota</taxon>
        <taxon>Bacteroidia</taxon>
        <taxon>Bacteroidales</taxon>
        <taxon>Barnesiellaceae</taxon>
        <taxon>Coprobacter</taxon>
    </lineage>
</organism>
<feature type="transmembrane region" description="Helical" evidence="2">
    <location>
        <begin position="256"/>
        <end position="277"/>
    </location>
</feature>
<name>A0A495WK44_9BACT</name>
<evidence type="ECO:0000256" key="1">
    <source>
        <dbReference type="ARBA" id="ARBA00022729"/>
    </source>
</evidence>
<comment type="caution">
    <text evidence="5">The sequence shown here is derived from an EMBL/GenBank/DDBJ whole genome shotgun (WGS) entry which is preliminary data.</text>
</comment>
<dbReference type="GO" id="GO:0015159">
    <property type="term" value="F:polysaccharide transmembrane transporter activity"/>
    <property type="evidence" value="ECO:0007669"/>
    <property type="project" value="InterPro"/>
</dbReference>
<dbReference type="Pfam" id="PF10531">
    <property type="entry name" value="SLBB"/>
    <property type="match status" value="1"/>
</dbReference>
<dbReference type="InterPro" id="IPR049712">
    <property type="entry name" value="Poly_export"/>
</dbReference>
<keyword evidence="2" id="KW-0812">Transmembrane</keyword>
<feature type="domain" description="Soluble ligand binding" evidence="4">
    <location>
        <begin position="161"/>
        <end position="212"/>
    </location>
</feature>
<proteinExistence type="predicted"/>
<protein>
    <submittedName>
        <fullName evidence="5">Polysaccharide export outer membrane protein</fullName>
    </submittedName>
</protein>
<evidence type="ECO:0000313" key="5">
    <source>
        <dbReference type="EMBL" id="RKT61075.1"/>
    </source>
</evidence>
<feature type="domain" description="Polysaccharide export protein N-terminal" evidence="3">
    <location>
        <begin position="58"/>
        <end position="156"/>
    </location>
</feature>